<gene>
    <name evidence="1" type="ORF">ACG5V6_02830</name>
</gene>
<reference evidence="1 2" key="1">
    <citation type="submission" date="2024-10" db="EMBL/GenBank/DDBJ databases">
        <authorList>
            <person name="Cho J.-C."/>
        </authorList>
    </citation>
    <scope>NUCLEOTIDE SEQUENCE [LARGE SCALE GENOMIC DNA]</scope>
    <source>
        <strain evidence="1 2">KCTC29696</strain>
    </source>
</reference>
<proteinExistence type="predicted"/>
<dbReference type="Proteomes" id="UP001607069">
    <property type="component" value="Unassembled WGS sequence"/>
</dbReference>
<evidence type="ECO:0000313" key="1">
    <source>
        <dbReference type="EMBL" id="MFH0247153.1"/>
    </source>
</evidence>
<keyword evidence="2" id="KW-1185">Reference proteome</keyword>
<protein>
    <recommendedName>
        <fullName evidence="3">CopG family transcriptional regulator</fullName>
    </recommendedName>
</protein>
<evidence type="ECO:0000313" key="2">
    <source>
        <dbReference type="Proteomes" id="UP001607069"/>
    </source>
</evidence>
<name>A0ABW7HMS6_9ACTN</name>
<sequence length="137" mass="15860">MEREARMPVEEFERIERAAPETVWLMVGLGTDGMVVVLSPPDYIWNMGEKMKFSVSLDAELGQALREVAEEERQQISTVVSHALSEYLDWQRIRRDGLRAVEEYEKEFGTFTEEESIEAEAWVADLMGWEEEGRRSA</sequence>
<comment type="caution">
    <text evidence="1">The sequence shown here is derived from an EMBL/GenBank/DDBJ whole genome shotgun (WGS) entry which is preliminary data.</text>
</comment>
<evidence type="ECO:0008006" key="3">
    <source>
        <dbReference type="Google" id="ProtNLM"/>
    </source>
</evidence>
<organism evidence="1 2">
    <name type="scientific">Streptomyces chitinivorans</name>
    <dbReference type="NCBI Taxonomy" id="1257027"/>
    <lineage>
        <taxon>Bacteria</taxon>
        <taxon>Bacillati</taxon>
        <taxon>Actinomycetota</taxon>
        <taxon>Actinomycetes</taxon>
        <taxon>Kitasatosporales</taxon>
        <taxon>Streptomycetaceae</taxon>
        <taxon>Streptomyces</taxon>
    </lineage>
</organism>
<accession>A0ABW7HMS6</accession>
<dbReference type="EMBL" id="JBIHMK010000006">
    <property type="protein sequence ID" value="MFH0247153.1"/>
    <property type="molecule type" value="Genomic_DNA"/>
</dbReference>
<dbReference type="RefSeq" id="WP_279949122.1">
    <property type="nucleotide sequence ID" value="NZ_BAABEN010000001.1"/>
</dbReference>